<keyword evidence="3" id="KW-1185">Reference proteome</keyword>
<protein>
    <submittedName>
        <fullName evidence="2">Uncharacterized protein</fullName>
    </submittedName>
</protein>
<sequence length="163" mass="18345">QREKGRERGREGERGGKRESRFDVNQSIVIRVNRLPLSSTAPDGSRTQSTIRIVVLYSPSGRGPLRGRSTNAYNPLQPVTCIKLCVTDDETRNYLKSSEETELIIPRLKACESPRRFEEYRCPEISTSSSTTGAFSFSMQGIRSMLEKVGYGFFGNVVIIIYV</sequence>
<reference evidence="2 3" key="1">
    <citation type="submission" date="2015-07" db="EMBL/GenBank/DDBJ databases">
        <title>The genome of Habropoda laboriosa.</title>
        <authorList>
            <person name="Pan H."/>
            <person name="Kapheim K."/>
        </authorList>
    </citation>
    <scope>NUCLEOTIDE SEQUENCE [LARGE SCALE GENOMIC DNA]</scope>
    <source>
        <strain evidence="2">0110345459</strain>
    </source>
</reference>
<gene>
    <name evidence="2" type="ORF">WH47_00953</name>
</gene>
<proteinExistence type="predicted"/>
<feature type="region of interest" description="Disordered" evidence="1">
    <location>
        <begin position="1"/>
        <end position="22"/>
    </location>
</feature>
<feature type="non-terminal residue" evidence="2">
    <location>
        <position position="1"/>
    </location>
</feature>
<evidence type="ECO:0000313" key="3">
    <source>
        <dbReference type="Proteomes" id="UP000053825"/>
    </source>
</evidence>
<dbReference type="Proteomes" id="UP000053825">
    <property type="component" value="Unassembled WGS sequence"/>
</dbReference>
<evidence type="ECO:0000313" key="2">
    <source>
        <dbReference type="EMBL" id="KOC66645.1"/>
    </source>
</evidence>
<organism evidence="2 3">
    <name type="scientific">Habropoda laboriosa</name>
    <dbReference type="NCBI Taxonomy" id="597456"/>
    <lineage>
        <taxon>Eukaryota</taxon>
        <taxon>Metazoa</taxon>
        <taxon>Ecdysozoa</taxon>
        <taxon>Arthropoda</taxon>
        <taxon>Hexapoda</taxon>
        <taxon>Insecta</taxon>
        <taxon>Pterygota</taxon>
        <taxon>Neoptera</taxon>
        <taxon>Endopterygota</taxon>
        <taxon>Hymenoptera</taxon>
        <taxon>Apocrita</taxon>
        <taxon>Aculeata</taxon>
        <taxon>Apoidea</taxon>
        <taxon>Anthophila</taxon>
        <taxon>Apidae</taxon>
        <taxon>Habropoda</taxon>
    </lineage>
</organism>
<accession>A0A0L7R6Z3</accession>
<name>A0A0L7R6Z3_9HYME</name>
<evidence type="ECO:0000256" key="1">
    <source>
        <dbReference type="SAM" id="MobiDB-lite"/>
    </source>
</evidence>
<dbReference type="EMBL" id="KQ414645">
    <property type="protein sequence ID" value="KOC66645.1"/>
    <property type="molecule type" value="Genomic_DNA"/>
</dbReference>
<dbReference type="AlphaFoldDB" id="A0A0L7R6Z3"/>